<feature type="repeat" description="CXXCXGXG motif" evidence="9">
    <location>
        <begin position="197"/>
        <end position="204"/>
    </location>
</feature>
<feature type="binding site" evidence="9">
    <location>
        <position position="164"/>
    </location>
    <ligand>
        <name>Zn(2+)</name>
        <dbReference type="ChEBI" id="CHEBI:29105"/>
        <label>2</label>
    </ligand>
</feature>
<dbReference type="CDD" id="cd10719">
    <property type="entry name" value="DnaJ_zf"/>
    <property type="match status" value="1"/>
</dbReference>
<dbReference type="CDD" id="cd06257">
    <property type="entry name" value="DnaJ"/>
    <property type="match status" value="1"/>
</dbReference>
<reference evidence="14" key="1">
    <citation type="journal article" date="2019" name="Int. J. Syst. Evol. Microbiol.">
        <title>The Global Catalogue of Microorganisms (GCM) 10K type strain sequencing project: providing services to taxonomists for standard genome sequencing and annotation.</title>
        <authorList>
            <consortium name="The Broad Institute Genomics Platform"/>
            <consortium name="The Broad Institute Genome Sequencing Center for Infectious Disease"/>
            <person name="Wu L."/>
            <person name="Ma J."/>
        </authorList>
    </citation>
    <scope>NUCLEOTIDE SEQUENCE [LARGE SCALE GENOMIC DNA]</scope>
    <source>
        <strain evidence="14">CGMCC 1.10992</strain>
    </source>
</reference>
<organism evidence="13 14">
    <name type="scientific">Corallincola platygyrae</name>
    <dbReference type="NCBI Taxonomy" id="1193278"/>
    <lineage>
        <taxon>Bacteria</taxon>
        <taxon>Pseudomonadati</taxon>
        <taxon>Pseudomonadota</taxon>
        <taxon>Gammaproteobacteria</taxon>
        <taxon>Alteromonadales</taxon>
        <taxon>Psychromonadaceae</taxon>
        <taxon>Corallincola</taxon>
    </lineage>
</organism>
<keyword evidence="4 9" id="KW-0677">Repeat</keyword>
<evidence type="ECO:0000313" key="13">
    <source>
        <dbReference type="EMBL" id="MFD2094892.1"/>
    </source>
</evidence>
<evidence type="ECO:0000256" key="4">
    <source>
        <dbReference type="ARBA" id="ARBA00022737"/>
    </source>
</evidence>
<evidence type="ECO:0000313" key="14">
    <source>
        <dbReference type="Proteomes" id="UP001597380"/>
    </source>
</evidence>
<feature type="binding site" evidence="9">
    <location>
        <position position="147"/>
    </location>
    <ligand>
        <name>Zn(2+)</name>
        <dbReference type="ChEBI" id="CHEBI:29105"/>
        <label>1</label>
    </ligand>
</feature>
<evidence type="ECO:0000256" key="7">
    <source>
        <dbReference type="ARBA" id="ARBA00023016"/>
    </source>
</evidence>
<feature type="repeat" description="CXXCXGXG motif" evidence="9">
    <location>
        <begin position="183"/>
        <end position="190"/>
    </location>
</feature>
<dbReference type="SUPFAM" id="SSF46565">
    <property type="entry name" value="Chaperone J-domain"/>
    <property type="match status" value="1"/>
</dbReference>
<evidence type="ECO:0000256" key="3">
    <source>
        <dbReference type="ARBA" id="ARBA00022723"/>
    </source>
</evidence>
<keyword evidence="7 9" id="KW-0346">Stress response</keyword>
<keyword evidence="5 9" id="KW-0863">Zinc-finger</keyword>
<dbReference type="Proteomes" id="UP001597380">
    <property type="component" value="Unassembled WGS sequence"/>
</dbReference>
<dbReference type="InterPro" id="IPR036410">
    <property type="entry name" value="HSP_DnaJ_Cys-rich_dom_sf"/>
</dbReference>
<accession>A0ABW4XIM6</accession>
<comment type="subcellular location">
    <subcellularLocation>
        <location evidence="9">Cytoplasm</location>
    </subcellularLocation>
</comment>
<dbReference type="Pfam" id="PF00226">
    <property type="entry name" value="DnaJ"/>
    <property type="match status" value="1"/>
</dbReference>
<dbReference type="PRINTS" id="PR00625">
    <property type="entry name" value="JDOMAIN"/>
</dbReference>
<keyword evidence="1 9" id="KW-0963">Cytoplasm</keyword>
<dbReference type="SUPFAM" id="SSF49493">
    <property type="entry name" value="HSP40/DnaJ peptide-binding domain"/>
    <property type="match status" value="2"/>
</dbReference>
<comment type="caution">
    <text evidence="13">The sequence shown here is derived from an EMBL/GenBank/DDBJ whole genome shotgun (WGS) entry which is preliminary data.</text>
</comment>
<feature type="domain" description="CR-type" evidence="12">
    <location>
        <begin position="131"/>
        <end position="209"/>
    </location>
</feature>
<feature type="binding site" evidence="9">
    <location>
        <position position="200"/>
    </location>
    <ligand>
        <name>Zn(2+)</name>
        <dbReference type="ChEBI" id="CHEBI:29105"/>
        <label>1</label>
    </ligand>
</feature>
<keyword evidence="8 9" id="KW-0143">Chaperone</keyword>
<dbReference type="SUPFAM" id="SSF57938">
    <property type="entry name" value="DnaJ/Hsp40 cysteine-rich domain"/>
    <property type="match status" value="1"/>
</dbReference>
<evidence type="ECO:0000256" key="9">
    <source>
        <dbReference type="HAMAP-Rule" id="MF_01152"/>
    </source>
</evidence>
<dbReference type="NCBIfam" id="NF008035">
    <property type="entry name" value="PRK10767.1"/>
    <property type="match status" value="1"/>
</dbReference>
<sequence>MSKRDYYEVLGVGKDATEREIKKAYKRLAMKFHPDRNEGDKEAEAKFKEVNEAAEILTDKEKRQAYDQFGHAGVDPNRGGGPGAGADFSDIFGDVFGDIFGGGRRGGGRQAQRGADLRYTMELTLEEAVKGIAREIEVPTWATCETCDGSGAKPGTSPKTCGTCHGSGQVQMRQGFFAVQQTCPTCRGRGQVIDDPCNTCHGDGRVQKTKTLSVKIPAGVDTGDRIRLSGEGEAGEFGAPAGDLYVQMHVKDHEFFVRDGNNLYCEVPVSFAQAALGGEIEVPTLDGRVVLKIPAETQTGRMFRMRGKGVKSVRSNSVGDLMCKAVVETPVKLTAKQKELLQELDESFKGSTKHKPKETGFFEGVKRFFDDLTS</sequence>
<dbReference type="GO" id="GO:0016491">
    <property type="term" value="F:oxidoreductase activity"/>
    <property type="evidence" value="ECO:0007669"/>
    <property type="project" value="UniProtKB-KW"/>
</dbReference>
<dbReference type="InterPro" id="IPR001623">
    <property type="entry name" value="DnaJ_domain"/>
</dbReference>
<feature type="repeat" description="CXXCXGXG motif" evidence="9">
    <location>
        <begin position="144"/>
        <end position="151"/>
    </location>
</feature>
<keyword evidence="6 9" id="KW-0862">Zinc</keyword>
<comment type="cofactor">
    <cofactor evidence="9">
        <name>Zn(2+)</name>
        <dbReference type="ChEBI" id="CHEBI:29105"/>
    </cofactor>
    <text evidence="9">Binds 2 Zn(2+) ions per monomer.</text>
</comment>
<comment type="subunit">
    <text evidence="9">Homodimer.</text>
</comment>
<comment type="function">
    <text evidence="9">Participates actively in the response to hyperosmotic and heat shock by preventing the aggregation of stress-denatured proteins and by disaggregating proteins, also in an autonomous, DnaK-independent fashion. Unfolded proteins bind initially to DnaJ; upon interaction with the DnaJ-bound protein, DnaK hydrolyzes its bound ATP, resulting in the formation of a stable complex. GrpE releases ADP from DnaK; ATP binding to DnaK triggers the release of the substrate protein, thus completing the reaction cycle. Several rounds of ATP-dependent interactions between DnaJ, DnaK and GrpE are required for fully efficient folding. Also involved, together with DnaK and GrpE, in the DNA replication of plasmids through activation of initiation proteins.</text>
</comment>
<dbReference type="Pfam" id="PF01556">
    <property type="entry name" value="DnaJ_C"/>
    <property type="match status" value="1"/>
</dbReference>
<keyword evidence="2 9" id="KW-0235">DNA replication</keyword>
<gene>
    <name evidence="9 13" type="primary">dnaJ</name>
    <name evidence="13" type="ORF">ACFSJ3_02780</name>
</gene>
<comment type="similarity">
    <text evidence="9">Belongs to the DnaJ family.</text>
</comment>
<protein>
    <recommendedName>
        <fullName evidence="9">Chaperone protein DnaJ</fullName>
    </recommendedName>
</protein>
<dbReference type="InterPro" id="IPR001305">
    <property type="entry name" value="HSP_DnaJ_Cys-rich_dom"/>
</dbReference>
<keyword evidence="14" id="KW-1185">Reference proteome</keyword>
<dbReference type="PANTHER" id="PTHR43096:SF48">
    <property type="entry name" value="CHAPERONE PROTEIN DNAJ"/>
    <property type="match status" value="1"/>
</dbReference>
<dbReference type="SMART" id="SM00271">
    <property type="entry name" value="DnaJ"/>
    <property type="match status" value="1"/>
</dbReference>
<dbReference type="PANTHER" id="PTHR43096">
    <property type="entry name" value="DNAJ HOMOLOG 1, MITOCHONDRIAL-RELATED"/>
    <property type="match status" value="1"/>
</dbReference>
<dbReference type="EMBL" id="JBHUHT010000007">
    <property type="protein sequence ID" value="MFD2094892.1"/>
    <property type="molecule type" value="Genomic_DNA"/>
</dbReference>
<evidence type="ECO:0000256" key="2">
    <source>
        <dbReference type="ARBA" id="ARBA00022705"/>
    </source>
</evidence>
<evidence type="ECO:0000259" key="12">
    <source>
        <dbReference type="PROSITE" id="PS51188"/>
    </source>
</evidence>
<comment type="domain">
    <text evidence="9">The J domain is necessary and sufficient to stimulate DnaK ATPase activity. Zinc center 1 plays an important role in the autonomous, DnaK-independent chaperone activity of DnaJ. Zinc center 2 is essential for interaction with DnaK and for DnaJ activity.</text>
</comment>
<keyword evidence="13" id="KW-0560">Oxidoreductase</keyword>
<evidence type="ECO:0000256" key="5">
    <source>
        <dbReference type="ARBA" id="ARBA00022771"/>
    </source>
</evidence>
<feature type="repeat" description="CXXCXGXG motif" evidence="9">
    <location>
        <begin position="161"/>
        <end position="168"/>
    </location>
</feature>
<evidence type="ECO:0000256" key="1">
    <source>
        <dbReference type="ARBA" id="ARBA00022490"/>
    </source>
</evidence>
<feature type="binding site" evidence="9">
    <location>
        <position position="183"/>
    </location>
    <ligand>
        <name>Zn(2+)</name>
        <dbReference type="ChEBI" id="CHEBI:29105"/>
        <label>2</label>
    </ligand>
</feature>
<dbReference type="PROSITE" id="PS51188">
    <property type="entry name" value="ZF_CR"/>
    <property type="match status" value="1"/>
</dbReference>
<name>A0ABW4XIM6_9GAMM</name>
<proteinExistence type="inferred from homology"/>
<dbReference type="NCBIfam" id="TIGR02349">
    <property type="entry name" value="DnaJ_bact"/>
    <property type="match status" value="1"/>
</dbReference>
<dbReference type="Gene3D" id="1.10.287.110">
    <property type="entry name" value="DnaJ domain"/>
    <property type="match status" value="1"/>
</dbReference>
<dbReference type="PROSITE" id="PS50076">
    <property type="entry name" value="DNAJ_2"/>
    <property type="match status" value="1"/>
</dbReference>
<dbReference type="InterPro" id="IPR008971">
    <property type="entry name" value="HSP40/DnaJ_pept-bd"/>
</dbReference>
<feature type="zinc finger region" description="CR-type" evidence="10">
    <location>
        <begin position="131"/>
        <end position="209"/>
    </location>
</feature>
<dbReference type="HAMAP" id="MF_01152">
    <property type="entry name" value="DnaJ"/>
    <property type="match status" value="1"/>
</dbReference>
<dbReference type="Pfam" id="PF00684">
    <property type="entry name" value="DnaJ_CXXCXGXG"/>
    <property type="match status" value="1"/>
</dbReference>
<feature type="binding site" evidence="9">
    <location>
        <position position="186"/>
    </location>
    <ligand>
        <name>Zn(2+)</name>
        <dbReference type="ChEBI" id="CHEBI:29105"/>
        <label>2</label>
    </ligand>
</feature>
<evidence type="ECO:0000256" key="6">
    <source>
        <dbReference type="ARBA" id="ARBA00022833"/>
    </source>
</evidence>
<feature type="domain" description="J" evidence="11">
    <location>
        <begin position="5"/>
        <end position="70"/>
    </location>
</feature>
<dbReference type="InterPro" id="IPR002939">
    <property type="entry name" value="DnaJ_C"/>
</dbReference>
<dbReference type="CDD" id="cd10747">
    <property type="entry name" value="DnaJ_C"/>
    <property type="match status" value="1"/>
</dbReference>
<evidence type="ECO:0000256" key="10">
    <source>
        <dbReference type="PROSITE-ProRule" id="PRU00546"/>
    </source>
</evidence>
<dbReference type="Gene3D" id="2.60.260.20">
    <property type="entry name" value="Urease metallochaperone UreE, N-terminal domain"/>
    <property type="match status" value="2"/>
</dbReference>
<dbReference type="InterPro" id="IPR012724">
    <property type="entry name" value="DnaJ"/>
</dbReference>
<dbReference type="RefSeq" id="WP_345338105.1">
    <property type="nucleotide sequence ID" value="NZ_BAABLI010000004.1"/>
</dbReference>
<evidence type="ECO:0000256" key="8">
    <source>
        <dbReference type="ARBA" id="ARBA00023186"/>
    </source>
</evidence>
<feature type="binding site" evidence="9">
    <location>
        <position position="197"/>
    </location>
    <ligand>
        <name>Zn(2+)</name>
        <dbReference type="ChEBI" id="CHEBI:29105"/>
        <label>1</label>
    </ligand>
</feature>
<dbReference type="Gene3D" id="2.10.230.10">
    <property type="entry name" value="Heat shock protein DnaJ, cysteine-rich domain"/>
    <property type="match status" value="1"/>
</dbReference>
<evidence type="ECO:0000259" key="11">
    <source>
        <dbReference type="PROSITE" id="PS50076"/>
    </source>
</evidence>
<dbReference type="InterPro" id="IPR036869">
    <property type="entry name" value="J_dom_sf"/>
</dbReference>
<feature type="binding site" evidence="9">
    <location>
        <position position="161"/>
    </location>
    <ligand>
        <name>Zn(2+)</name>
        <dbReference type="ChEBI" id="CHEBI:29105"/>
        <label>2</label>
    </ligand>
</feature>
<keyword evidence="3 9" id="KW-0479">Metal-binding</keyword>
<feature type="binding site" evidence="9">
    <location>
        <position position="144"/>
    </location>
    <ligand>
        <name>Zn(2+)</name>
        <dbReference type="ChEBI" id="CHEBI:29105"/>
        <label>1</label>
    </ligand>
</feature>